<gene>
    <name evidence="1" type="ORF">L1987_54721</name>
</gene>
<evidence type="ECO:0000313" key="1">
    <source>
        <dbReference type="EMBL" id="KAI3754929.1"/>
    </source>
</evidence>
<proteinExistence type="predicted"/>
<sequence length="161" mass="17712">MFLSPIDGYNSIYIQATCSINNKRCFAVILDRNRVLVLYWNMSLLNKLWDDTIAGPPPEKGLGKLRKQSNLSFRSLSSEKESESVGNTAAEFPAMRVTRSITIVKPERSLSETPPASPAGSTTPVSPFAGESFRFRRKSASDASEKASGIGNRSPRPPFEL</sequence>
<accession>A0ACB9E7J6</accession>
<keyword evidence="2" id="KW-1185">Reference proteome</keyword>
<protein>
    <submittedName>
        <fullName evidence="1">Uncharacterized protein</fullName>
    </submittedName>
</protein>
<evidence type="ECO:0000313" key="2">
    <source>
        <dbReference type="Proteomes" id="UP001056120"/>
    </source>
</evidence>
<reference evidence="1 2" key="2">
    <citation type="journal article" date="2022" name="Mol. Ecol. Resour.">
        <title>The genomes of chicory, endive, great burdock and yacon provide insights into Asteraceae paleo-polyploidization history and plant inulin production.</title>
        <authorList>
            <person name="Fan W."/>
            <person name="Wang S."/>
            <person name="Wang H."/>
            <person name="Wang A."/>
            <person name="Jiang F."/>
            <person name="Liu H."/>
            <person name="Zhao H."/>
            <person name="Xu D."/>
            <person name="Zhang Y."/>
        </authorList>
    </citation>
    <scope>NUCLEOTIDE SEQUENCE [LARGE SCALE GENOMIC DNA]</scope>
    <source>
        <strain evidence="2">cv. Yunnan</strain>
        <tissue evidence="1">Leaves</tissue>
    </source>
</reference>
<name>A0ACB9E7J6_9ASTR</name>
<dbReference type="Proteomes" id="UP001056120">
    <property type="component" value="Linkage Group LG18"/>
</dbReference>
<dbReference type="EMBL" id="CM042035">
    <property type="protein sequence ID" value="KAI3754929.1"/>
    <property type="molecule type" value="Genomic_DNA"/>
</dbReference>
<comment type="caution">
    <text evidence="1">The sequence shown here is derived from an EMBL/GenBank/DDBJ whole genome shotgun (WGS) entry which is preliminary data.</text>
</comment>
<organism evidence="1 2">
    <name type="scientific">Smallanthus sonchifolius</name>
    <dbReference type="NCBI Taxonomy" id="185202"/>
    <lineage>
        <taxon>Eukaryota</taxon>
        <taxon>Viridiplantae</taxon>
        <taxon>Streptophyta</taxon>
        <taxon>Embryophyta</taxon>
        <taxon>Tracheophyta</taxon>
        <taxon>Spermatophyta</taxon>
        <taxon>Magnoliopsida</taxon>
        <taxon>eudicotyledons</taxon>
        <taxon>Gunneridae</taxon>
        <taxon>Pentapetalae</taxon>
        <taxon>asterids</taxon>
        <taxon>campanulids</taxon>
        <taxon>Asterales</taxon>
        <taxon>Asteraceae</taxon>
        <taxon>Asteroideae</taxon>
        <taxon>Heliantheae alliance</taxon>
        <taxon>Millerieae</taxon>
        <taxon>Smallanthus</taxon>
    </lineage>
</organism>
<reference evidence="2" key="1">
    <citation type="journal article" date="2022" name="Mol. Ecol. Resour.">
        <title>The genomes of chicory, endive, great burdock and yacon provide insights into Asteraceae palaeo-polyploidization history and plant inulin production.</title>
        <authorList>
            <person name="Fan W."/>
            <person name="Wang S."/>
            <person name="Wang H."/>
            <person name="Wang A."/>
            <person name="Jiang F."/>
            <person name="Liu H."/>
            <person name="Zhao H."/>
            <person name="Xu D."/>
            <person name="Zhang Y."/>
        </authorList>
    </citation>
    <scope>NUCLEOTIDE SEQUENCE [LARGE SCALE GENOMIC DNA]</scope>
    <source>
        <strain evidence="2">cv. Yunnan</strain>
    </source>
</reference>